<dbReference type="NCBIfam" id="TIGR00557">
    <property type="entry name" value="pdxA"/>
    <property type="match status" value="1"/>
</dbReference>
<sequence length="361" mass="40092">MSESNLDKPVIGITMGDYNGVGPEVILKALQNNQLNRICVPVIYGSMRLLNRYRNQMDMKDWNLFGLQKIEQVNPKVTNVITCWPNTDEDIQPGKVTPEAGKGAFESLKRAMEDLKAGKLDALVTAPINKNNIQNDEFKFPGHTEYLAEAFNIKEPLMFMVSDVLRVGVVTGHVPLSEVASQITKEKIVVKLQAMLKSLRGDFGIRKPRIAVLGLNPHAGENGLLGSEEEEIITPALKELRNKGQLIYGPYPADGFFAAQTYRKFDAVLAMYHDQGLSPFKTIAFSEGVNFTAGLPIVRTSPDHGTAYDIAGKNQADETSMRQAIYTACDVVKHRKEQAELEKNALKKNPVVEKMTSQEEK</sequence>
<protein>
    <submittedName>
        <fullName evidence="4">4-hydroxythreonine-4-phosphate dehydrogenase PdxA</fullName>
        <ecNumber evidence="4">1.1.1.262</ecNumber>
    </submittedName>
</protein>
<dbReference type="KEGG" id="run:DR864_06350"/>
<keyword evidence="2 4" id="KW-0560">Oxidoreductase</keyword>
<dbReference type="InterPro" id="IPR005255">
    <property type="entry name" value="PdxA_fam"/>
</dbReference>
<dbReference type="GO" id="GO:0050570">
    <property type="term" value="F:4-hydroxythreonine-4-phosphate dehydrogenase activity"/>
    <property type="evidence" value="ECO:0007669"/>
    <property type="project" value="UniProtKB-EC"/>
</dbReference>
<dbReference type="RefSeq" id="WP_114066163.1">
    <property type="nucleotide sequence ID" value="NZ_CP030850.1"/>
</dbReference>
<dbReference type="Gene3D" id="3.40.718.10">
    <property type="entry name" value="Isopropylmalate Dehydrogenase"/>
    <property type="match status" value="1"/>
</dbReference>
<dbReference type="EC" id="1.1.1.262" evidence="4"/>
<evidence type="ECO:0000313" key="4">
    <source>
        <dbReference type="EMBL" id="AXE17377.1"/>
    </source>
</evidence>
<dbReference type="PANTHER" id="PTHR30004:SF6">
    <property type="entry name" value="D-THREONATE 4-PHOSPHATE DEHYDROGENASE"/>
    <property type="match status" value="1"/>
</dbReference>
<dbReference type="EMBL" id="CP030850">
    <property type="protein sequence ID" value="AXE17377.1"/>
    <property type="molecule type" value="Genomic_DNA"/>
</dbReference>
<evidence type="ECO:0000256" key="2">
    <source>
        <dbReference type="ARBA" id="ARBA00023002"/>
    </source>
</evidence>
<dbReference type="PANTHER" id="PTHR30004">
    <property type="entry name" value="4-HYDROXYTHREONINE-4-PHOSPHATE DEHYDROGENASE"/>
    <property type="match status" value="1"/>
</dbReference>
<name>A0A344TFF6_9BACT</name>
<dbReference type="AlphaFoldDB" id="A0A344TFF6"/>
<proteinExistence type="predicted"/>
<accession>A0A344TFF6</accession>
<keyword evidence="5" id="KW-1185">Reference proteome</keyword>
<dbReference type="GO" id="GO:0051287">
    <property type="term" value="F:NAD binding"/>
    <property type="evidence" value="ECO:0007669"/>
    <property type="project" value="InterPro"/>
</dbReference>
<dbReference type="GO" id="GO:0046872">
    <property type="term" value="F:metal ion binding"/>
    <property type="evidence" value="ECO:0007669"/>
    <property type="project" value="UniProtKB-KW"/>
</dbReference>
<organism evidence="4 5">
    <name type="scientific">Runella rosea</name>
    <dbReference type="NCBI Taxonomy" id="2259595"/>
    <lineage>
        <taxon>Bacteria</taxon>
        <taxon>Pseudomonadati</taxon>
        <taxon>Bacteroidota</taxon>
        <taxon>Cytophagia</taxon>
        <taxon>Cytophagales</taxon>
        <taxon>Spirosomataceae</taxon>
        <taxon>Runella</taxon>
    </lineage>
</organism>
<keyword evidence="3" id="KW-0520">NAD</keyword>
<dbReference type="OrthoDB" id="9801783at2"/>
<evidence type="ECO:0000256" key="3">
    <source>
        <dbReference type="ARBA" id="ARBA00023027"/>
    </source>
</evidence>
<dbReference type="SUPFAM" id="SSF53659">
    <property type="entry name" value="Isocitrate/Isopropylmalate dehydrogenase-like"/>
    <property type="match status" value="1"/>
</dbReference>
<dbReference type="Pfam" id="PF04166">
    <property type="entry name" value="PdxA"/>
    <property type="match status" value="1"/>
</dbReference>
<dbReference type="Proteomes" id="UP000251993">
    <property type="component" value="Chromosome"/>
</dbReference>
<gene>
    <name evidence="4" type="primary">pdxA</name>
    <name evidence="4" type="ORF">DR864_06350</name>
</gene>
<reference evidence="4 5" key="1">
    <citation type="submission" date="2018-07" db="EMBL/GenBank/DDBJ databases">
        <title>Genome sequencing of Runella.</title>
        <authorList>
            <person name="Baek M.-G."/>
            <person name="Yi H."/>
        </authorList>
    </citation>
    <scope>NUCLEOTIDE SEQUENCE [LARGE SCALE GENOMIC DNA]</scope>
    <source>
        <strain evidence="4 5">HYN0085</strain>
    </source>
</reference>
<evidence type="ECO:0000313" key="5">
    <source>
        <dbReference type="Proteomes" id="UP000251993"/>
    </source>
</evidence>
<keyword evidence="1" id="KW-0479">Metal-binding</keyword>
<evidence type="ECO:0000256" key="1">
    <source>
        <dbReference type="ARBA" id="ARBA00022723"/>
    </source>
</evidence>